<dbReference type="InterPro" id="IPR058588">
    <property type="entry name" value="E2-CBASS"/>
</dbReference>
<sequence>MGAIKNNSKSPIMQGKRLKTLFPNSEFTILEHGKGIQWEGEIQPTPICQNYRIRIVFWYGQHPTTKVVSPQLVIHEGKKLPHVYSQTKKQLCLYYPVDKEWHGDLWIAETIVPWASEWLYHYENWTVTGDWQGGGIDHESPEKPTSLEDGKSKIAKMKFSNSVYQKLKKLNKVF</sequence>
<dbReference type="Proteomes" id="UP001225761">
    <property type="component" value="Unassembled WGS sequence"/>
</dbReference>
<feature type="domain" description="Type II CBASS E2 protein" evidence="1">
    <location>
        <begin position="15"/>
        <end position="138"/>
    </location>
</feature>
<dbReference type="RefSeq" id="WP_283381759.1">
    <property type="nucleotide sequence ID" value="NZ_JASHIE010000006.1"/>
</dbReference>
<dbReference type="Pfam" id="PF26395">
    <property type="entry name" value="E2-CBASS"/>
    <property type="match status" value="1"/>
</dbReference>
<accession>A0ABT6Z1L4</accession>
<proteinExistence type="predicted"/>
<reference evidence="2 3" key="1">
    <citation type="submission" date="2023-05" db="EMBL/GenBank/DDBJ databases">
        <title>Novel species of genus Flectobacillus isolated from stream in China.</title>
        <authorList>
            <person name="Lu H."/>
        </authorList>
    </citation>
    <scope>NUCLEOTIDE SEQUENCE [LARGE SCALE GENOMIC DNA]</scope>
    <source>
        <strain evidence="2 3">LFS242W</strain>
    </source>
</reference>
<gene>
    <name evidence="2" type="ORF">QM481_10725</name>
</gene>
<protein>
    <recommendedName>
        <fullName evidence="1">Type II CBASS E2 protein domain-containing protein</fullName>
    </recommendedName>
</protein>
<name>A0ABT6Z1L4_9BACT</name>
<dbReference type="EMBL" id="JASHIE010000006">
    <property type="protein sequence ID" value="MDI9874999.1"/>
    <property type="molecule type" value="Genomic_DNA"/>
</dbReference>
<evidence type="ECO:0000259" key="1">
    <source>
        <dbReference type="Pfam" id="PF26395"/>
    </source>
</evidence>
<organism evidence="2 3">
    <name type="scientific">Flectobacillus rivi</name>
    <dbReference type="NCBI Taxonomy" id="2984209"/>
    <lineage>
        <taxon>Bacteria</taxon>
        <taxon>Pseudomonadati</taxon>
        <taxon>Bacteroidota</taxon>
        <taxon>Cytophagia</taxon>
        <taxon>Cytophagales</taxon>
        <taxon>Flectobacillaceae</taxon>
        <taxon>Flectobacillus</taxon>
    </lineage>
</organism>
<evidence type="ECO:0000313" key="3">
    <source>
        <dbReference type="Proteomes" id="UP001225761"/>
    </source>
</evidence>
<keyword evidence="3" id="KW-1185">Reference proteome</keyword>
<comment type="caution">
    <text evidence="2">The sequence shown here is derived from an EMBL/GenBank/DDBJ whole genome shotgun (WGS) entry which is preliminary data.</text>
</comment>
<evidence type="ECO:0000313" key="2">
    <source>
        <dbReference type="EMBL" id="MDI9874999.1"/>
    </source>
</evidence>